<dbReference type="Proteomes" id="UP000683557">
    <property type="component" value="Chromosome"/>
</dbReference>
<reference evidence="2 3" key="1">
    <citation type="submission" date="2021-06" db="EMBL/GenBank/DDBJ databases">
        <title>Gemonas diversity in paddy soil.</title>
        <authorList>
            <person name="Liu G."/>
        </authorList>
    </citation>
    <scope>NUCLEOTIDE SEQUENCE [LARGE SCALE GENOMIC DNA]</scope>
    <source>
        <strain evidence="2 3">RG10</strain>
    </source>
</reference>
<dbReference type="SMART" id="SM01321">
    <property type="entry name" value="Y1_Tnp"/>
    <property type="match status" value="1"/>
</dbReference>
<gene>
    <name evidence="2" type="ORF">KP004_18790</name>
</gene>
<name>A0ABX8J432_9BACT</name>
<keyword evidence="3" id="KW-1185">Reference proteome</keyword>
<evidence type="ECO:0000313" key="2">
    <source>
        <dbReference type="EMBL" id="QWV93190.1"/>
    </source>
</evidence>
<dbReference type="EMBL" id="CP076723">
    <property type="protein sequence ID" value="QWV93190.1"/>
    <property type="molecule type" value="Genomic_DNA"/>
</dbReference>
<proteinExistence type="predicted"/>
<evidence type="ECO:0000259" key="1">
    <source>
        <dbReference type="SMART" id="SM01321"/>
    </source>
</evidence>
<dbReference type="Pfam" id="PF01797">
    <property type="entry name" value="Y1_Tnp"/>
    <property type="match status" value="1"/>
</dbReference>
<sequence length="334" mass="38063">MPRQARIDAPGACHHIICRGIERRKIFLDDTDRDRFLLRLGHVLKKSSTRCFAWALIPNHFHLLLQTGNTPISDVMRRLTTGYAVEFNHRHNRSGHLFQNRYKSILCQMDLYLLELVRYIHLNPIRAGIVDTLPELRRHRFCGHGQLLGDTKYAWQETSEVLGRFGSNEHDARCNYENFVAEGLKTGKRQDLTGGGMVRSAGGWEEVIAARRAGIFLKSDERILGDSEFVERVLQRAEEYVERTSAYRTEGFDFEHAVARVARLLKMDDARVCQHGKEPLLVKARSLLCYWATSELGMTETEVAIKLGITQSSVSRSAARGEALAAAKGWELRD</sequence>
<feature type="domain" description="Transposase IS200-like" evidence="1">
    <location>
        <begin position="9"/>
        <end position="123"/>
    </location>
</feature>
<dbReference type="PANTHER" id="PTHR34322:SF2">
    <property type="entry name" value="TRANSPOSASE IS200-LIKE DOMAIN-CONTAINING PROTEIN"/>
    <property type="match status" value="1"/>
</dbReference>
<accession>A0ABX8J432</accession>
<dbReference type="InterPro" id="IPR002686">
    <property type="entry name" value="Transposase_17"/>
</dbReference>
<dbReference type="PANTHER" id="PTHR34322">
    <property type="entry name" value="TRANSPOSASE, Y1_TNP DOMAIN-CONTAINING"/>
    <property type="match status" value="1"/>
</dbReference>
<dbReference type="RefSeq" id="WP_216799930.1">
    <property type="nucleotide sequence ID" value="NZ_CP076723.1"/>
</dbReference>
<evidence type="ECO:0000313" key="3">
    <source>
        <dbReference type="Proteomes" id="UP000683557"/>
    </source>
</evidence>
<protein>
    <submittedName>
        <fullName evidence="2">Transposase</fullName>
    </submittedName>
</protein>
<organism evidence="2 3">
    <name type="scientific">Geomonas oryzisoli</name>
    <dbReference type="NCBI Taxonomy" id="2847992"/>
    <lineage>
        <taxon>Bacteria</taxon>
        <taxon>Pseudomonadati</taxon>
        <taxon>Thermodesulfobacteriota</taxon>
        <taxon>Desulfuromonadia</taxon>
        <taxon>Geobacterales</taxon>
        <taxon>Geobacteraceae</taxon>
        <taxon>Geomonas</taxon>
    </lineage>
</organism>